<evidence type="ECO:0000256" key="2">
    <source>
        <dbReference type="SAM" id="MobiDB-lite"/>
    </source>
</evidence>
<dbReference type="GO" id="GO:0004222">
    <property type="term" value="F:metalloendopeptidase activity"/>
    <property type="evidence" value="ECO:0007669"/>
    <property type="project" value="TreeGrafter"/>
</dbReference>
<dbReference type="InterPro" id="IPR016047">
    <property type="entry name" value="M23ase_b-sheet_dom"/>
</dbReference>
<dbReference type="Pfam" id="PF01551">
    <property type="entry name" value="Peptidase_M23"/>
    <property type="match status" value="1"/>
</dbReference>
<dbReference type="EMBL" id="UOEI01000051">
    <property type="protein sequence ID" value="VAV90794.1"/>
    <property type="molecule type" value="Genomic_DNA"/>
</dbReference>
<accession>A0A3B0RBZ6</accession>
<dbReference type="InterPro" id="IPR050570">
    <property type="entry name" value="Cell_wall_metabolism_enzyme"/>
</dbReference>
<dbReference type="PANTHER" id="PTHR21666:SF289">
    <property type="entry name" value="L-ALA--D-GLU ENDOPEPTIDASE"/>
    <property type="match status" value="1"/>
</dbReference>
<dbReference type="Gene3D" id="2.70.70.10">
    <property type="entry name" value="Glucose Permease (Domain IIA)"/>
    <property type="match status" value="1"/>
</dbReference>
<dbReference type="SUPFAM" id="SSF51261">
    <property type="entry name" value="Duplicated hybrid motif"/>
    <property type="match status" value="1"/>
</dbReference>
<organism evidence="4">
    <name type="scientific">hydrothermal vent metagenome</name>
    <dbReference type="NCBI Taxonomy" id="652676"/>
    <lineage>
        <taxon>unclassified sequences</taxon>
        <taxon>metagenomes</taxon>
        <taxon>ecological metagenomes</taxon>
    </lineage>
</organism>
<evidence type="ECO:0000259" key="3">
    <source>
        <dbReference type="Pfam" id="PF01551"/>
    </source>
</evidence>
<dbReference type="CDD" id="cd12797">
    <property type="entry name" value="M23_peptidase"/>
    <property type="match status" value="1"/>
</dbReference>
<keyword evidence="1" id="KW-0732">Signal</keyword>
<dbReference type="PANTHER" id="PTHR21666">
    <property type="entry name" value="PEPTIDASE-RELATED"/>
    <property type="match status" value="1"/>
</dbReference>
<gene>
    <name evidence="4" type="ORF">MNBD_ACTINO01-1852</name>
</gene>
<feature type="domain" description="M23ase beta-sheet core" evidence="3">
    <location>
        <begin position="120"/>
        <end position="234"/>
    </location>
</feature>
<evidence type="ECO:0000313" key="4">
    <source>
        <dbReference type="EMBL" id="VAV90794.1"/>
    </source>
</evidence>
<dbReference type="InterPro" id="IPR011055">
    <property type="entry name" value="Dup_hybrid_motif"/>
</dbReference>
<dbReference type="AlphaFoldDB" id="A0A3B0RBZ6"/>
<name>A0A3B0RBZ6_9ZZZZ</name>
<protein>
    <recommendedName>
        <fullName evidence="3">M23ase beta-sheet core domain-containing protein</fullName>
    </recommendedName>
</protein>
<feature type="region of interest" description="Disordered" evidence="2">
    <location>
        <begin position="28"/>
        <end position="85"/>
    </location>
</feature>
<proteinExistence type="predicted"/>
<sequence length="489" mass="53081">MGKTMYLTRVLISVAVALSLMMATPSSALAGEDSGAPTATDTEAPDGSTESVTPPEAPDQETPNDPTPETVAPKPTPKGPIPTFTPVRRIKAKRKLVFPIVGVTKYYAGFGDCRDSCTREHFGVDILTYGWKGLPVVAAQDGVVTKVTYDNGKAGCAIRIRGRDRWETRYVHLNNDIPGTDETGYPCPAPGIEVGSTVAAGQIIGWVGDSGNAEHTVPNLHFELRTPGGYPVDPYASLRASNKIVYEWLPLDPAVMSRTLAEANWASSESMAVVIPSTEAAKLSMAGSNMSVSSTPILFVDRADAASTLDEITRMGVSRIVIMSDADATWLEQLAGPYAQIVETTRFPDVVERASLFIPDATQPVTVEHAPPDRFVTIIAGAIDRIRRRKNVTAYDEYVAEHLVLTLNSGRWGLERIGSRSWSKPLRDAERDVLWWNTGDGWVATESFDDVPPSGFAYLTEKRVNPWTLTYLASLSMLPPTPVWWGDGA</sequence>
<reference evidence="4" key="1">
    <citation type="submission" date="2018-06" db="EMBL/GenBank/DDBJ databases">
        <authorList>
            <person name="Zhirakovskaya E."/>
        </authorList>
    </citation>
    <scope>NUCLEOTIDE SEQUENCE</scope>
</reference>
<evidence type="ECO:0000256" key="1">
    <source>
        <dbReference type="ARBA" id="ARBA00022729"/>
    </source>
</evidence>